<evidence type="ECO:0000259" key="3">
    <source>
        <dbReference type="PROSITE" id="PS50004"/>
    </source>
</evidence>
<reference evidence="5 6" key="1">
    <citation type="journal article" date="2018" name="Science">
        <title>The opium poppy genome and morphinan production.</title>
        <authorList>
            <person name="Guo L."/>
            <person name="Winzer T."/>
            <person name="Yang X."/>
            <person name="Li Y."/>
            <person name="Ning Z."/>
            <person name="He Z."/>
            <person name="Teodor R."/>
            <person name="Lu Y."/>
            <person name="Bowser T.A."/>
            <person name="Graham I.A."/>
            <person name="Ye K."/>
        </authorList>
    </citation>
    <scope>NUCLEOTIDE SEQUENCE [LARGE SCALE GENOMIC DNA]</scope>
    <source>
        <strain evidence="6">cv. HN1</strain>
        <tissue evidence="5">Leaves</tissue>
    </source>
</reference>
<dbReference type="Gramene" id="RZC57471">
    <property type="protein sequence ID" value="RZC57471"/>
    <property type="gene ID" value="C5167_004767"/>
</dbReference>
<gene>
    <name evidence="4" type="ORF">C5167_004767</name>
    <name evidence="5" type="ORF">C5167_048430</name>
</gene>
<evidence type="ECO:0000313" key="5">
    <source>
        <dbReference type="EMBL" id="RZC72955.1"/>
    </source>
</evidence>
<dbReference type="PROSITE" id="PS50004">
    <property type="entry name" value="C2"/>
    <property type="match status" value="1"/>
</dbReference>
<dbReference type="Gene3D" id="2.60.40.150">
    <property type="entry name" value="C2 domain"/>
    <property type="match status" value="1"/>
</dbReference>
<dbReference type="Gramene" id="RZC72955">
    <property type="protein sequence ID" value="RZC72955"/>
    <property type="gene ID" value="C5167_048430"/>
</dbReference>
<dbReference type="OMA" id="GWKQSSF"/>
<dbReference type="EMBL" id="CM010722">
    <property type="protein sequence ID" value="RZC72955.1"/>
    <property type="molecule type" value="Genomic_DNA"/>
</dbReference>
<name>A0A4Y7KM58_PAPSO</name>
<evidence type="ECO:0000313" key="4">
    <source>
        <dbReference type="EMBL" id="RZC57471.1"/>
    </source>
</evidence>
<dbReference type="GO" id="GO:0046872">
    <property type="term" value="F:metal ion binding"/>
    <property type="evidence" value="ECO:0007669"/>
    <property type="project" value="UniProtKB-KW"/>
</dbReference>
<dbReference type="SMART" id="SM00239">
    <property type="entry name" value="C2"/>
    <property type="match status" value="1"/>
</dbReference>
<dbReference type="Proteomes" id="UP000316621">
    <property type="component" value="Chromosome 4"/>
</dbReference>
<dbReference type="EMBL" id="CM010718">
    <property type="protein sequence ID" value="RZC57471.1"/>
    <property type="molecule type" value="Genomic_DNA"/>
</dbReference>
<proteinExistence type="predicted"/>
<dbReference type="PANTHER" id="PTHR46502:SF2">
    <property type="entry name" value="16 KDA PHLOEM PROTEIN 2"/>
    <property type="match status" value="1"/>
</dbReference>
<keyword evidence="6" id="KW-1185">Reference proteome</keyword>
<accession>A0A4Y7KM58</accession>
<keyword evidence="1" id="KW-0479">Metal-binding</keyword>
<evidence type="ECO:0000256" key="1">
    <source>
        <dbReference type="ARBA" id="ARBA00022723"/>
    </source>
</evidence>
<dbReference type="Pfam" id="PF00168">
    <property type="entry name" value="C2"/>
    <property type="match status" value="1"/>
</dbReference>
<dbReference type="Proteomes" id="UP000316621">
    <property type="component" value="Chromosome 8"/>
</dbReference>
<feature type="domain" description="C2" evidence="3">
    <location>
        <begin position="1"/>
        <end position="103"/>
    </location>
</feature>
<organism evidence="5 6">
    <name type="scientific">Papaver somniferum</name>
    <name type="common">Opium poppy</name>
    <dbReference type="NCBI Taxonomy" id="3469"/>
    <lineage>
        <taxon>Eukaryota</taxon>
        <taxon>Viridiplantae</taxon>
        <taxon>Streptophyta</taxon>
        <taxon>Embryophyta</taxon>
        <taxon>Tracheophyta</taxon>
        <taxon>Spermatophyta</taxon>
        <taxon>Magnoliopsida</taxon>
        <taxon>Ranunculales</taxon>
        <taxon>Papaveraceae</taxon>
        <taxon>Papaveroideae</taxon>
        <taxon>Papaver</taxon>
    </lineage>
</organism>
<dbReference type="PANTHER" id="PTHR46502">
    <property type="entry name" value="C2 DOMAIN-CONTAINING"/>
    <property type="match status" value="1"/>
</dbReference>
<evidence type="ECO:0000256" key="2">
    <source>
        <dbReference type="ARBA" id="ARBA00022837"/>
    </source>
</evidence>
<dbReference type="AlphaFoldDB" id="A0A4Y7KM58"/>
<dbReference type="STRING" id="3469.A0A4Y7KM58"/>
<dbReference type="InterPro" id="IPR035892">
    <property type="entry name" value="C2_domain_sf"/>
</dbReference>
<sequence length="143" mass="15462">MPSGTLDVVLISAKGLENTDYLCNMDPYAVLTLRTQEKKSSVAAGKGSDPEWNESFVFTVSEGASELVIKLLDSDAGTEDDLVGEATIPLEPVFEGGSVPEAVYNVVKDQEYCGEIKLSLVFRSEESRGVGEEEETYGGWNQS</sequence>
<keyword evidence="2" id="KW-0106">Calcium</keyword>
<dbReference type="OrthoDB" id="419768at2759"/>
<dbReference type="SUPFAM" id="SSF49562">
    <property type="entry name" value="C2 domain (Calcium/lipid-binding domain, CaLB)"/>
    <property type="match status" value="1"/>
</dbReference>
<protein>
    <recommendedName>
        <fullName evidence="3">C2 domain-containing protein</fullName>
    </recommendedName>
</protein>
<dbReference type="InterPro" id="IPR000008">
    <property type="entry name" value="C2_dom"/>
</dbReference>
<evidence type="ECO:0000313" key="6">
    <source>
        <dbReference type="Proteomes" id="UP000316621"/>
    </source>
</evidence>